<accession>A0A081NTC9</accession>
<dbReference type="eggNOG" id="COG0739">
    <property type="taxonomic scope" value="Bacteria"/>
</dbReference>
<gene>
    <name evidence="5" type="ORF">ET33_34160</name>
</gene>
<dbReference type="GO" id="GO:0004222">
    <property type="term" value="F:metalloendopeptidase activity"/>
    <property type="evidence" value="ECO:0007669"/>
    <property type="project" value="TreeGrafter"/>
</dbReference>
<feature type="coiled-coil region" evidence="1">
    <location>
        <begin position="71"/>
        <end position="122"/>
    </location>
</feature>
<name>A0A081NTC9_9BACL</name>
<reference evidence="5 6" key="1">
    <citation type="submission" date="2014-06" db="EMBL/GenBank/DDBJ databases">
        <title>Draft genome sequence of Paenibacillus sp. MSt1.</title>
        <authorList>
            <person name="Aw Y.K."/>
            <person name="Ong K.S."/>
            <person name="Gan H.M."/>
            <person name="Lee S.M."/>
        </authorList>
    </citation>
    <scope>NUCLEOTIDE SEQUENCE [LARGE SCALE GENOMIC DNA]</scope>
    <source>
        <strain evidence="5 6">MSt1</strain>
    </source>
</reference>
<dbReference type="OrthoDB" id="9805799at2"/>
<dbReference type="InterPro" id="IPR011055">
    <property type="entry name" value="Dup_hybrid_motif"/>
</dbReference>
<dbReference type="PANTHER" id="PTHR21666">
    <property type="entry name" value="PEPTIDASE-RELATED"/>
    <property type="match status" value="1"/>
</dbReference>
<feature type="domain" description="M23ase beta-sheet core" evidence="4">
    <location>
        <begin position="227"/>
        <end position="321"/>
    </location>
</feature>
<feature type="transmembrane region" description="Helical" evidence="3">
    <location>
        <begin position="30"/>
        <end position="51"/>
    </location>
</feature>
<dbReference type="Gene3D" id="2.70.70.10">
    <property type="entry name" value="Glucose Permease (Domain IIA)"/>
    <property type="match status" value="1"/>
</dbReference>
<dbReference type="Pfam" id="PF01551">
    <property type="entry name" value="Peptidase_M23"/>
    <property type="match status" value="1"/>
</dbReference>
<dbReference type="EMBL" id="JNVM01000066">
    <property type="protein sequence ID" value="KEQ21702.1"/>
    <property type="molecule type" value="Genomic_DNA"/>
</dbReference>
<dbReference type="AlphaFoldDB" id="A0A081NTC9"/>
<evidence type="ECO:0000313" key="5">
    <source>
        <dbReference type="EMBL" id="KEQ21702.1"/>
    </source>
</evidence>
<sequence>MKFTWFQSKLTFVIIPEANGSVVRLKLSRTSLWCAASLMLLLFGTTCILSIRGLHSTVSVSLKSMEMKGRTVQLEQDLHRKNAAIERLQNDIYALSKQAEEVRSQMERMKRLEQDLHKLASASVERREAGGPPVSAAVSAGTGGMGGEAFPVTEGQTHELAAATGARYTELHAEMKELASRLGQTKRQLQEKQERWQRTPDIWPTLSKVVTSPYGYRKDPFTKKLSFHRGIDIAGKLGDPVYAVASGVVHAVAYDKLHGHNVVIEHDKELRTWYMHLNSAQVSRGDKVDKGQAIGQLGTTGRSTGPHLHYEVLLSGKSTDPAPYMPSDNRKKERNK</sequence>
<keyword evidence="3" id="KW-0472">Membrane</keyword>
<evidence type="ECO:0000256" key="2">
    <source>
        <dbReference type="SAM" id="MobiDB-lite"/>
    </source>
</evidence>
<dbReference type="InterPro" id="IPR050570">
    <property type="entry name" value="Cell_wall_metabolism_enzyme"/>
</dbReference>
<evidence type="ECO:0000256" key="1">
    <source>
        <dbReference type="SAM" id="Coils"/>
    </source>
</evidence>
<feature type="region of interest" description="Disordered" evidence="2">
    <location>
        <begin position="315"/>
        <end position="336"/>
    </location>
</feature>
<evidence type="ECO:0000259" key="4">
    <source>
        <dbReference type="Pfam" id="PF01551"/>
    </source>
</evidence>
<keyword evidence="6" id="KW-1185">Reference proteome</keyword>
<evidence type="ECO:0000256" key="3">
    <source>
        <dbReference type="SAM" id="Phobius"/>
    </source>
</evidence>
<protein>
    <submittedName>
        <fullName evidence="5">Peptidase M23</fullName>
    </submittedName>
</protein>
<dbReference type="Proteomes" id="UP000028123">
    <property type="component" value="Unassembled WGS sequence"/>
</dbReference>
<keyword evidence="3" id="KW-0812">Transmembrane</keyword>
<dbReference type="SUPFAM" id="SSF51261">
    <property type="entry name" value="Duplicated hybrid motif"/>
    <property type="match status" value="1"/>
</dbReference>
<organism evidence="5 6">
    <name type="scientific">Paenibacillus tyrfis</name>
    <dbReference type="NCBI Taxonomy" id="1501230"/>
    <lineage>
        <taxon>Bacteria</taxon>
        <taxon>Bacillati</taxon>
        <taxon>Bacillota</taxon>
        <taxon>Bacilli</taxon>
        <taxon>Bacillales</taxon>
        <taxon>Paenibacillaceae</taxon>
        <taxon>Paenibacillus</taxon>
    </lineage>
</organism>
<dbReference type="CDD" id="cd12797">
    <property type="entry name" value="M23_peptidase"/>
    <property type="match status" value="1"/>
</dbReference>
<dbReference type="RefSeq" id="WP_036693724.1">
    <property type="nucleotide sequence ID" value="NZ_JNVM01000066.1"/>
</dbReference>
<dbReference type="PANTHER" id="PTHR21666:SF270">
    <property type="entry name" value="MUREIN HYDROLASE ACTIVATOR ENVC"/>
    <property type="match status" value="1"/>
</dbReference>
<keyword evidence="1" id="KW-0175">Coiled coil</keyword>
<feature type="coiled-coil region" evidence="1">
    <location>
        <begin position="168"/>
        <end position="195"/>
    </location>
</feature>
<dbReference type="InterPro" id="IPR016047">
    <property type="entry name" value="M23ase_b-sheet_dom"/>
</dbReference>
<evidence type="ECO:0000313" key="6">
    <source>
        <dbReference type="Proteomes" id="UP000028123"/>
    </source>
</evidence>
<keyword evidence="3" id="KW-1133">Transmembrane helix</keyword>
<comment type="caution">
    <text evidence="5">The sequence shown here is derived from an EMBL/GenBank/DDBJ whole genome shotgun (WGS) entry which is preliminary data.</text>
</comment>
<proteinExistence type="predicted"/>